<evidence type="ECO:0000313" key="2">
    <source>
        <dbReference type="Proteomes" id="UP001206925"/>
    </source>
</evidence>
<evidence type="ECO:0000313" key="1">
    <source>
        <dbReference type="EMBL" id="KAI7741144.1"/>
    </source>
</evidence>
<feature type="non-terminal residue" evidence="1">
    <location>
        <position position="1"/>
    </location>
</feature>
<protein>
    <submittedName>
        <fullName evidence="1">Uncharacterized protein</fullName>
    </submittedName>
</protein>
<reference evidence="1" key="1">
    <citation type="submission" date="2022-06" db="EMBL/GenBank/DDBJ databases">
        <title>Uncovering the hologenomic basis of an extraordinary plant invasion.</title>
        <authorList>
            <person name="Bieker V.C."/>
            <person name="Martin M.D."/>
            <person name="Gilbert T."/>
            <person name="Hodgins K."/>
            <person name="Battlay P."/>
            <person name="Petersen B."/>
            <person name="Wilson J."/>
        </authorList>
    </citation>
    <scope>NUCLEOTIDE SEQUENCE</scope>
    <source>
        <strain evidence="1">AA19_3_7</strain>
        <tissue evidence="1">Leaf</tissue>
    </source>
</reference>
<sequence length="55" mass="6195">QVVTRVLWQFDSGVGDRWWWYPRVLIWGFLVMMKVVGDGDVVGGGGSARVPTRSD</sequence>
<name>A0AAD5GH63_AMBAR</name>
<organism evidence="1 2">
    <name type="scientific">Ambrosia artemisiifolia</name>
    <name type="common">Common ragweed</name>
    <dbReference type="NCBI Taxonomy" id="4212"/>
    <lineage>
        <taxon>Eukaryota</taxon>
        <taxon>Viridiplantae</taxon>
        <taxon>Streptophyta</taxon>
        <taxon>Embryophyta</taxon>
        <taxon>Tracheophyta</taxon>
        <taxon>Spermatophyta</taxon>
        <taxon>Magnoliopsida</taxon>
        <taxon>eudicotyledons</taxon>
        <taxon>Gunneridae</taxon>
        <taxon>Pentapetalae</taxon>
        <taxon>asterids</taxon>
        <taxon>campanulids</taxon>
        <taxon>Asterales</taxon>
        <taxon>Asteraceae</taxon>
        <taxon>Asteroideae</taxon>
        <taxon>Heliantheae alliance</taxon>
        <taxon>Heliantheae</taxon>
        <taxon>Ambrosia</taxon>
    </lineage>
</organism>
<dbReference type="EMBL" id="JAMZMK010008260">
    <property type="protein sequence ID" value="KAI7741144.1"/>
    <property type="molecule type" value="Genomic_DNA"/>
</dbReference>
<accession>A0AAD5GH63</accession>
<keyword evidence="2" id="KW-1185">Reference proteome</keyword>
<dbReference type="Proteomes" id="UP001206925">
    <property type="component" value="Unassembled WGS sequence"/>
</dbReference>
<gene>
    <name evidence="1" type="ORF">M8C21_001552</name>
</gene>
<proteinExistence type="predicted"/>
<comment type="caution">
    <text evidence="1">The sequence shown here is derived from an EMBL/GenBank/DDBJ whole genome shotgun (WGS) entry which is preliminary data.</text>
</comment>
<dbReference type="AlphaFoldDB" id="A0AAD5GH63"/>